<reference evidence="2" key="1">
    <citation type="submission" date="2022-11" db="UniProtKB">
        <authorList>
            <consortium name="WormBaseParasite"/>
        </authorList>
    </citation>
    <scope>IDENTIFICATION</scope>
</reference>
<protein>
    <submittedName>
        <fullName evidence="2">Nudix hydrolase domain-containing protein</fullName>
    </submittedName>
</protein>
<name>A0AC34GUS4_9BILA</name>
<dbReference type="Proteomes" id="UP000887579">
    <property type="component" value="Unplaced"/>
</dbReference>
<sequence length="182" mass="19987">MITDSNILLLSYFSMEDSNDCLKKLSNTPLTPSKTTSATTTITTTETSSVETNMTQNIAESVTTSSSTSTTTAVPSTDSELVIIKKREKFSKDSNGERIRDEKGYRLRAAGLCTRLNKSCNIELLLVSGRCNSNSWVIPGGGIEEDENAQQAAIREVYEEAGIRATIRSMIGEFKVSLFYLF</sequence>
<evidence type="ECO:0000313" key="2">
    <source>
        <dbReference type="WBParaSite" id="ES5_v2.g8360.t1"/>
    </source>
</evidence>
<organism evidence="1 2">
    <name type="scientific">Panagrolaimus sp. ES5</name>
    <dbReference type="NCBI Taxonomy" id="591445"/>
    <lineage>
        <taxon>Eukaryota</taxon>
        <taxon>Metazoa</taxon>
        <taxon>Ecdysozoa</taxon>
        <taxon>Nematoda</taxon>
        <taxon>Chromadorea</taxon>
        <taxon>Rhabditida</taxon>
        <taxon>Tylenchina</taxon>
        <taxon>Panagrolaimomorpha</taxon>
        <taxon>Panagrolaimoidea</taxon>
        <taxon>Panagrolaimidae</taxon>
        <taxon>Panagrolaimus</taxon>
    </lineage>
</organism>
<proteinExistence type="predicted"/>
<evidence type="ECO:0000313" key="1">
    <source>
        <dbReference type="Proteomes" id="UP000887579"/>
    </source>
</evidence>
<accession>A0AC34GUS4</accession>
<dbReference type="WBParaSite" id="ES5_v2.g8360.t1">
    <property type="protein sequence ID" value="ES5_v2.g8360.t1"/>
    <property type="gene ID" value="ES5_v2.g8360"/>
</dbReference>